<reference evidence="4" key="1">
    <citation type="submission" date="2023-10" db="EMBL/GenBank/DDBJ databases">
        <title>Genome assembly of Pristionchus species.</title>
        <authorList>
            <person name="Yoshida K."/>
            <person name="Sommer R.J."/>
        </authorList>
    </citation>
    <scope>NUCLEOTIDE SEQUENCE</scope>
    <source>
        <strain evidence="4">RS0144</strain>
    </source>
</reference>
<feature type="domain" description="C2H2-type" evidence="3">
    <location>
        <begin position="327"/>
        <end position="352"/>
    </location>
</feature>
<name>A0AAV5T1A9_9BILA</name>
<evidence type="ECO:0000313" key="5">
    <source>
        <dbReference type="Proteomes" id="UP001432027"/>
    </source>
</evidence>
<keyword evidence="1" id="KW-0863">Zinc-finger</keyword>
<dbReference type="InterPro" id="IPR038839">
    <property type="entry name" value="Attf-4-like"/>
</dbReference>
<dbReference type="AlphaFoldDB" id="A0AAV5T1A9"/>
<dbReference type="Gene3D" id="3.30.160.60">
    <property type="entry name" value="Classic Zinc Finger"/>
    <property type="match status" value="1"/>
</dbReference>
<feature type="compositionally biased region" description="Basic and acidic residues" evidence="2">
    <location>
        <begin position="270"/>
        <end position="290"/>
    </location>
</feature>
<proteinExistence type="predicted"/>
<gene>
    <name evidence="4" type="ORF">PENTCL1PPCAC_11556</name>
</gene>
<dbReference type="InterPro" id="IPR013087">
    <property type="entry name" value="Znf_C2H2_type"/>
</dbReference>
<dbReference type="PANTHER" id="PTHR36522:SF1">
    <property type="entry name" value="AT HOOK-CONTAINING PROTEIN ATTF-4"/>
    <property type="match status" value="1"/>
</dbReference>
<dbReference type="EMBL" id="BTSX01000003">
    <property type="protein sequence ID" value="GMS89381.1"/>
    <property type="molecule type" value="Genomic_DNA"/>
</dbReference>
<evidence type="ECO:0000256" key="2">
    <source>
        <dbReference type="SAM" id="MobiDB-lite"/>
    </source>
</evidence>
<keyword evidence="5" id="KW-1185">Reference proteome</keyword>
<accession>A0AAV5T1A9</accession>
<dbReference type="SMART" id="SM00355">
    <property type="entry name" value="ZnF_C2H2"/>
    <property type="match status" value="3"/>
</dbReference>
<evidence type="ECO:0000259" key="3">
    <source>
        <dbReference type="PROSITE" id="PS50157"/>
    </source>
</evidence>
<keyword evidence="1" id="KW-0479">Metal-binding</keyword>
<feature type="region of interest" description="Disordered" evidence="2">
    <location>
        <begin position="268"/>
        <end position="291"/>
    </location>
</feature>
<evidence type="ECO:0000313" key="4">
    <source>
        <dbReference type="EMBL" id="GMS89381.1"/>
    </source>
</evidence>
<feature type="non-terminal residue" evidence="4">
    <location>
        <position position="1"/>
    </location>
</feature>
<organism evidence="4 5">
    <name type="scientific">Pristionchus entomophagus</name>
    <dbReference type="NCBI Taxonomy" id="358040"/>
    <lineage>
        <taxon>Eukaryota</taxon>
        <taxon>Metazoa</taxon>
        <taxon>Ecdysozoa</taxon>
        <taxon>Nematoda</taxon>
        <taxon>Chromadorea</taxon>
        <taxon>Rhabditida</taxon>
        <taxon>Rhabditina</taxon>
        <taxon>Diplogasteromorpha</taxon>
        <taxon>Diplogasteroidea</taxon>
        <taxon>Neodiplogasteridae</taxon>
        <taxon>Pristionchus</taxon>
    </lineage>
</organism>
<dbReference type="PANTHER" id="PTHR36522">
    <property type="entry name" value="AT HOOK-CONTAINING PROTEIN ATTF-4"/>
    <property type="match status" value="1"/>
</dbReference>
<protein>
    <recommendedName>
        <fullName evidence="3">C2H2-type domain-containing protein</fullName>
    </recommendedName>
</protein>
<dbReference type="PROSITE" id="PS50157">
    <property type="entry name" value="ZINC_FINGER_C2H2_2"/>
    <property type="match status" value="1"/>
</dbReference>
<dbReference type="GO" id="GO:0008270">
    <property type="term" value="F:zinc ion binding"/>
    <property type="evidence" value="ECO:0007669"/>
    <property type="project" value="UniProtKB-KW"/>
</dbReference>
<dbReference type="Proteomes" id="UP001432027">
    <property type="component" value="Unassembled WGS sequence"/>
</dbReference>
<sequence>EDPEVEALRKEIRTKASNTNHLCSILDNTTISDYWALLKPICEFIRSSVDDEESIPSHLGKMDVKIAETRRKLDASNLNEVIALNLLQLFSDFVKLLKIAPTASATHSTLVKEVEKMKRDNFTLRTENEKHKQALERSRMGRETIREVMSTFEIEDDESKREKGVVSIIKGPPLDVSSYHCAAKEKKAMEWRASTRAKRTSVMTRTFTSCDARMNYAADSSLVYDTPPSVPSASSALSILPPPSSPHPEEKEHVSFKLILANLLGSNHNENGKELTETNETKREKKEERTIRRRRAESPMMEEEGMEKKRACVESSQANGGGEDGKYKCPFDGCGRAFPKRSTLTDHATSDHYWQGVIQLECTHCHFVFDNDRTFDNHLVNCKYGDASAYAKMWEQQDTEAEQGERLRLEKELLTCPYDDCDYESKSRSRCIFKHMTKSHSNDGRAYYKCECGKRRRSLHTILFHRYSECRNSEIVWMIDSPLALKKDEDEDEDDV</sequence>
<comment type="caution">
    <text evidence="4">The sequence shown here is derived from an EMBL/GenBank/DDBJ whole genome shotgun (WGS) entry which is preliminary data.</text>
</comment>
<dbReference type="PROSITE" id="PS00028">
    <property type="entry name" value="ZINC_FINGER_C2H2_1"/>
    <property type="match status" value="1"/>
</dbReference>
<keyword evidence="1" id="KW-0862">Zinc</keyword>
<evidence type="ECO:0000256" key="1">
    <source>
        <dbReference type="PROSITE-ProRule" id="PRU00042"/>
    </source>
</evidence>